<dbReference type="Gene3D" id="1.10.10.10">
    <property type="entry name" value="Winged helix-like DNA-binding domain superfamily/Winged helix DNA-binding domain"/>
    <property type="match status" value="1"/>
</dbReference>
<dbReference type="GO" id="GO:0008171">
    <property type="term" value="F:O-methyltransferase activity"/>
    <property type="evidence" value="ECO:0007669"/>
    <property type="project" value="InterPro"/>
</dbReference>
<evidence type="ECO:0000313" key="6">
    <source>
        <dbReference type="Proteomes" id="UP000623467"/>
    </source>
</evidence>
<reference evidence="5" key="1">
    <citation type="submission" date="2020-05" db="EMBL/GenBank/DDBJ databases">
        <title>Mycena genomes resolve the evolution of fungal bioluminescence.</title>
        <authorList>
            <person name="Tsai I.J."/>
        </authorList>
    </citation>
    <scope>NUCLEOTIDE SEQUENCE</scope>
    <source>
        <strain evidence="5">160909Yilan</strain>
    </source>
</reference>
<comment type="caution">
    <text evidence="5">The sequence shown here is derived from an EMBL/GenBank/DDBJ whole genome shotgun (WGS) entry which is preliminary data.</text>
</comment>
<dbReference type="InterPro" id="IPR036390">
    <property type="entry name" value="WH_DNA-bd_sf"/>
</dbReference>
<protein>
    <submittedName>
        <fullName evidence="5">S-adenosyl-L-methionine-dependent methyltransferase</fullName>
    </submittedName>
</protein>
<accession>A0A8H7D3F8</accession>
<keyword evidence="3" id="KW-0949">S-adenosyl-L-methionine</keyword>
<evidence type="ECO:0000259" key="4">
    <source>
        <dbReference type="Pfam" id="PF00891"/>
    </source>
</evidence>
<proteinExistence type="predicted"/>
<dbReference type="InterPro" id="IPR001077">
    <property type="entry name" value="COMT_C"/>
</dbReference>
<dbReference type="InterPro" id="IPR036388">
    <property type="entry name" value="WH-like_DNA-bd_sf"/>
</dbReference>
<evidence type="ECO:0000256" key="2">
    <source>
        <dbReference type="ARBA" id="ARBA00022679"/>
    </source>
</evidence>
<dbReference type="InterPro" id="IPR029063">
    <property type="entry name" value="SAM-dependent_MTases_sf"/>
</dbReference>
<dbReference type="PANTHER" id="PTHR43712">
    <property type="entry name" value="PUTATIVE (AFU_ORTHOLOGUE AFUA_4G14580)-RELATED"/>
    <property type="match status" value="1"/>
</dbReference>
<gene>
    <name evidence="5" type="ORF">MSAN_01354500</name>
</gene>
<organism evidence="5 6">
    <name type="scientific">Mycena sanguinolenta</name>
    <dbReference type="NCBI Taxonomy" id="230812"/>
    <lineage>
        <taxon>Eukaryota</taxon>
        <taxon>Fungi</taxon>
        <taxon>Dikarya</taxon>
        <taxon>Basidiomycota</taxon>
        <taxon>Agaricomycotina</taxon>
        <taxon>Agaricomycetes</taxon>
        <taxon>Agaricomycetidae</taxon>
        <taxon>Agaricales</taxon>
        <taxon>Marasmiineae</taxon>
        <taxon>Mycenaceae</taxon>
        <taxon>Mycena</taxon>
    </lineage>
</organism>
<evidence type="ECO:0000256" key="1">
    <source>
        <dbReference type="ARBA" id="ARBA00022603"/>
    </source>
</evidence>
<keyword evidence="1 5" id="KW-0489">Methyltransferase</keyword>
<dbReference type="SUPFAM" id="SSF46785">
    <property type="entry name" value="Winged helix' DNA-binding domain"/>
    <property type="match status" value="1"/>
</dbReference>
<keyword evidence="2 5" id="KW-0808">Transferase</keyword>
<evidence type="ECO:0000313" key="5">
    <source>
        <dbReference type="EMBL" id="KAF7357581.1"/>
    </source>
</evidence>
<dbReference type="Gene3D" id="3.40.50.150">
    <property type="entry name" value="Vaccinia Virus protein VP39"/>
    <property type="match status" value="1"/>
</dbReference>
<dbReference type="AlphaFoldDB" id="A0A8H7D3F8"/>
<dbReference type="EMBL" id="JACAZH010000010">
    <property type="protein sequence ID" value="KAF7357581.1"/>
    <property type="molecule type" value="Genomic_DNA"/>
</dbReference>
<keyword evidence="6" id="KW-1185">Reference proteome</keyword>
<dbReference type="SUPFAM" id="SSF53335">
    <property type="entry name" value="S-adenosyl-L-methionine-dependent methyltransferases"/>
    <property type="match status" value="1"/>
</dbReference>
<dbReference type="PANTHER" id="PTHR43712:SF2">
    <property type="entry name" value="O-METHYLTRANSFERASE CICE"/>
    <property type="match status" value="1"/>
</dbReference>
<dbReference type="Proteomes" id="UP000623467">
    <property type="component" value="Unassembled WGS sequence"/>
</dbReference>
<dbReference type="PROSITE" id="PS51683">
    <property type="entry name" value="SAM_OMT_II"/>
    <property type="match status" value="1"/>
</dbReference>
<dbReference type="Pfam" id="PF00891">
    <property type="entry name" value="Methyltransf_2"/>
    <property type="match status" value="1"/>
</dbReference>
<sequence>MECPQELDVLQAALNAAIDAIREELSTHNLPPLSTSGHTPHPLDDPQYTPSPRMFEARKLALGECQADERTRWDGSNIFPRISLASMGQLRNLLQLPFEKVLQQSFGIYDTACMDIVVRTGILDMISDHPCRGYSVPEIAKALSLDPRKVATVMRYLAAQGWFLEHSPDTFSISRAGLELRRGQHGWNWARTPRTKVAGSLLEMLTNPESKMSSSPLDTAFQLAFQTSLPVFNYLQQNPCEMEQWSGSVRAYSAFHERPLMTDYPWEKLTPGIFVDCGGGQGHLSVSLSKRFKDSSFVVQDLPEMLPIARRHILQDSEAGSAFEDGRLTLEAHDFFQPQPRVADVYILKHILHDWPDSVCVKILENVVKGNSDATILIIDYIAMPSTYSCRVEGNTTVTLQDLAGSSVYDQLITPPTVIPKNFGVDSLGPLGLGVHMLALYNACERTLVEWEEIITTAGLCVNAVKALRTSVSVLECRVKK</sequence>
<dbReference type="GO" id="GO:0032259">
    <property type="term" value="P:methylation"/>
    <property type="evidence" value="ECO:0007669"/>
    <property type="project" value="UniProtKB-KW"/>
</dbReference>
<evidence type="ECO:0000256" key="3">
    <source>
        <dbReference type="ARBA" id="ARBA00022691"/>
    </source>
</evidence>
<feature type="domain" description="O-methyltransferase C-terminal" evidence="4">
    <location>
        <begin position="219"/>
        <end position="382"/>
    </location>
</feature>
<name>A0A8H7D3F8_9AGAR</name>
<dbReference type="InterPro" id="IPR016461">
    <property type="entry name" value="COMT-like"/>
</dbReference>
<dbReference type="OrthoDB" id="2410195at2759"/>